<reference evidence="2 3" key="2">
    <citation type="submission" date="2020-02" db="EMBL/GenBank/DDBJ databases">
        <title>The new genus of Enterobacteriales.</title>
        <authorList>
            <person name="Kim I.S."/>
        </authorList>
    </citation>
    <scope>NUCLEOTIDE SEQUENCE [LARGE SCALE GENOMIC DNA]</scope>
    <source>
        <strain evidence="2 3">SAP-6</strain>
    </source>
</reference>
<accession>A0A845SEW2</accession>
<evidence type="ECO:0000259" key="1">
    <source>
        <dbReference type="Pfam" id="PF03050"/>
    </source>
</evidence>
<evidence type="ECO:0000313" key="2">
    <source>
        <dbReference type="EMBL" id="NDL61626.1"/>
    </source>
</evidence>
<feature type="domain" description="Transposase IS66 central" evidence="1">
    <location>
        <begin position="1"/>
        <end position="64"/>
    </location>
</feature>
<dbReference type="AlphaFoldDB" id="A0A845SEW2"/>
<gene>
    <name evidence="2" type="ORF">GRH90_02450</name>
</gene>
<sequence>MREARSRPLPIGLEGWAREKLTTFSRQADTAKAFNYLMNHWRALCYYSIGGWAEVDNNIAENALISAD</sequence>
<comment type="caution">
    <text evidence="2">The sequence shown here is derived from an EMBL/GenBank/DDBJ whole genome shotgun (WGS) entry which is preliminary data.</text>
</comment>
<keyword evidence="3" id="KW-1185">Reference proteome</keyword>
<name>A0A845SEW2_9GAMM</name>
<protein>
    <submittedName>
        <fullName evidence="2">Transposase</fullName>
    </submittedName>
</protein>
<dbReference type="EMBL" id="WUBS01000002">
    <property type="protein sequence ID" value="NDL61626.1"/>
    <property type="molecule type" value="Genomic_DNA"/>
</dbReference>
<reference evidence="2 3" key="1">
    <citation type="submission" date="2019-12" db="EMBL/GenBank/DDBJ databases">
        <authorList>
            <person name="Lee S.D."/>
        </authorList>
    </citation>
    <scope>NUCLEOTIDE SEQUENCE [LARGE SCALE GENOMIC DNA]</scope>
    <source>
        <strain evidence="2 3">SAP-6</strain>
    </source>
</reference>
<proteinExistence type="predicted"/>
<dbReference type="Proteomes" id="UP000461443">
    <property type="component" value="Unassembled WGS sequence"/>
</dbReference>
<organism evidence="2 3">
    <name type="scientific">Acerihabitans arboris</name>
    <dbReference type="NCBI Taxonomy" id="2691583"/>
    <lineage>
        <taxon>Bacteria</taxon>
        <taxon>Pseudomonadati</taxon>
        <taxon>Pseudomonadota</taxon>
        <taxon>Gammaproteobacteria</taxon>
        <taxon>Enterobacterales</taxon>
        <taxon>Pectobacteriaceae</taxon>
        <taxon>Acerihabitans</taxon>
    </lineage>
</organism>
<dbReference type="Pfam" id="PF03050">
    <property type="entry name" value="DDE_Tnp_IS66"/>
    <property type="match status" value="1"/>
</dbReference>
<evidence type="ECO:0000313" key="3">
    <source>
        <dbReference type="Proteomes" id="UP000461443"/>
    </source>
</evidence>
<dbReference type="InterPro" id="IPR004291">
    <property type="entry name" value="Transposase_IS66_central"/>
</dbReference>